<dbReference type="RefSeq" id="XP_013878746.1">
    <property type="nucleotide sequence ID" value="XM_014023292.1"/>
</dbReference>
<keyword evidence="6 10" id="KW-0812">Transmembrane</keyword>
<comment type="subcellular location">
    <subcellularLocation>
        <location evidence="1">Cell junction</location>
        <location evidence="1">Tight junction</location>
    </subcellularLocation>
    <subcellularLocation>
        <location evidence="2">Cell membrane</location>
        <topology evidence="2">Multi-pass membrane protein</topology>
    </subcellularLocation>
</comment>
<dbReference type="InParanoid" id="A0A2I4CFH4"/>
<dbReference type="PROSITE" id="PS01346">
    <property type="entry name" value="CLAUDIN"/>
    <property type="match status" value="1"/>
</dbReference>
<evidence type="ECO:0000256" key="5">
    <source>
        <dbReference type="ARBA" id="ARBA00022475"/>
    </source>
</evidence>
<evidence type="ECO:0000256" key="1">
    <source>
        <dbReference type="ARBA" id="ARBA00004435"/>
    </source>
</evidence>
<dbReference type="InterPro" id="IPR006187">
    <property type="entry name" value="Claudin"/>
</dbReference>
<dbReference type="Gene3D" id="1.20.140.150">
    <property type="match status" value="1"/>
</dbReference>
<keyword evidence="7" id="KW-0965">Cell junction</keyword>
<feature type="transmembrane region" description="Helical" evidence="10">
    <location>
        <begin position="9"/>
        <end position="30"/>
    </location>
</feature>
<evidence type="ECO:0000313" key="11">
    <source>
        <dbReference type="Proteomes" id="UP000192220"/>
    </source>
</evidence>
<feature type="transmembrane region" description="Helical" evidence="10">
    <location>
        <begin position="126"/>
        <end position="147"/>
    </location>
</feature>
<dbReference type="OrthoDB" id="8904666at2759"/>
<gene>
    <name evidence="12" type="primary">cldn10l2</name>
</gene>
<evidence type="ECO:0000313" key="12">
    <source>
        <dbReference type="RefSeq" id="XP_013878746.1"/>
    </source>
</evidence>
<accession>A0A2I4CFH4</accession>
<feature type="transmembrane region" description="Helical" evidence="10">
    <location>
        <begin position="82"/>
        <end position="105"/>
    </location>
</feature>
<keyword evidence="9 10" id="KW-0472">Membrane</keyword>
<reference evidence="12" key="1">
    <citation type="submission" date="2025-08" db="UniProtKB">
        <authorList>
            <consortium name="RefSeq"/>
        </authorList>
    </citation>
    <scope>IDENTIFICATION</scope>
    <source>
        <strain evidence="12">Quisiro</strain>
        <tissue evidence="12">Liver</tissue>
    </source>
</reference>
<evidence type="ECO:0000256" key="4">
    <source>
        <dbReference type="ARBA" id="ARBA00022427"/>
    </source>
</evidence>
<dbReference type="CTD" id="553386"/>
<dbReference type="Pfam" id="PF00822">
    <property type="entry name" value="PMP22_Claudin"/>
    <property type="match status" value="1"/>
</dbReference>
<dbReference type="GO" id="GO:0005198">
    <property type="term" value="F:structural molecule activity"/>
    <property type="evidence" value="ECO:0007669"/>
    <property type="project" value="InterPro"/>
</dbReference>
<dbReference type="InterPro" id="IPR004031">
    <property type="entry name" value="PMP22/EMP/MP20/Claudin"/>
</dbReference>
<dbReference type="Proteomes" id="UP000192220">
    <property type="component" value="Unplaced"/>
</dbReference>
<evidence type="ECO:0000256" key="3">
    <source>
        <dbReference type="ARBA" id="ARBA00008295"/>
    </source>
</evidence>
<evidence type="ECO:0000256" key="2">
    <source>
        <dbReference type="ARBA" id="ARBA00004651"/>
    </source>
</evidence>
<organism evidence="11 12">
    <name type="scientific">Austrofundulus limnaeus</name>
    <name type="common">Annual killifish</name>
    <dbReference type="NCBI Taxonomy" id="52670"/>
    <lineage>
        <taxon>Eukaryota</taxon>
        <taxon>Metazoa</taxon>
        <taxon>Chordata</taxon>
        <taxon>Craniata</taxon>
        <taxon>Vertebrata</taxon>
        <taxon>Euteleostomi</taxon>
        <taxon>Actinopterygii</taxon>
        <taxon>Neopterygii</taxon>
        <taxon>Teleostei</taxon>
        <taxon>Neoteleostei</taxon>
        <taxon>Acanthomorphata</taxon>
        <taxon>Ovalentaria</taxon>
        <taxon>Atherinomorphae</taxon>
        <taxon>Cyprinodontiformes</taxon>
        <taxon>Rivulidae</taxon>
        <taxon>Austrofundulus</taxon>
    </lineage>
</organism>
<evidence type="ECO:0000256" key="9">
    <source>
        <dbReference type="ARBA" id="ARBA00023136"/>
    </source>
</evidence>
<dbReference type="STRING" id="52670.A0A2I4CFH4"/>
<keyword evidence="8 10" id="KW-1133">Transmembrane helix</keyword>
<keyword evidence="5" id="KW-1003">Cell membrane</keyword>
<dbReference type="AlphaFoldDB" id="A0A2I4CFH4"/>
<keyword evidence="11" id="KW-1185">Reference proteome</keyword>
<sequence>MKKRLIQIFGFLISSLGWLFVLCTMAMNYWRTSQIGGKGGSSVIKVAWYWSNLWKDCYTDSTAVTNCRDYGVLWNVLYYVQAVRGLLICGLTIGFFAVTCCFIGMECTYIGGAEQTKDKLVVSGAVFHFIGGVSNLAAYCLYINRVVKTAFVRNPAPGTLRYDLGPPIFLGLVGCFLIMFGAVLYAVTVFRVVYPESGSGLQRKDIHAHYVQKQKPLHQILRSLQTLWNLYRIGTIKRQHLKALSGDNKSVGKRCICVASNLLCT</sequence>
<dbReference type="PRINTS" id="PR01077">
    <property type="entry name" value="CLAUDIN"/>
</dbReference>
<evidence type="ECO:0000256" key="7">
    <source>
        <dbReference type="ARBA" id="ARBA00022949"/>
    </source>
</evidence>
<evidence type="ECO:0000256" key="10">
    <source>
        <dbReference type="SAM" id="Phobius"/>
    </source>
</evidence>
<evidence type="ECO:0000256" key="6">
    <source>
        <dbReference type="ARBA" id="ARBA00022692"/>
    </source>
</evidence>
<dbReference type="GO" id="GO:0005923">
    <property type="term" value="C:bicellular tight junction"/>
    <property type="evidence" value="ECO:0007669"/>
    <property type="project" value="UniProtKB-SubCell"/>
</dbReference>
<dbReference type="InterPro" id="IPR017974">
    <property type="entry name" value="Claudin_CS"/>
</dbReference>
<protein>
    <submittedName>
        <fullName evidence="12">Claudin-10 isoform X1</fullName>
    </submittedName>
</protein>
<dbReference type="GO" id="GO:0005886">
    <property type="term" value="C:plasma membrane"/>
    <property type="evidence" value="ECO:0007669"/>
    <property type="project" value="UniProtKB-SubCell"/>
</dbReference>
<comment type="similarity">
    <text evidence="3">Belongs to the claudin family.</text>
</comment>
<dbReference type="PANTHER" id="PTHR12002">
    <property type="entry name" value="CLAUDIN"/>
    <property type="match status" value="1"/>
</dbReference>
<evidence type="ECO:0000256" key="8">
    <source>
        <dbReference type="ARBA" id="ARBA00022989"/>
    </source>
</evidence>
<proteinExistence type="inferred from homology"/>
<dbReference type="KEGG" id="alim:106528183"/>
<feature type="transmembrane region" description="Helical" evidence="10">
    <location>
        <begin position="167"/>
        <end position="194"/>
    </location>
</feature>
<name>A0A2I4CFH4_AUSLI</name>
<keyword evidence="4" id="KW-0796">Tight junction</keyword>